<name>A0A660DVK3_9LACO</name>
<evidence type="ECO:0000259" key="5">
    <source>
        <dbReference type="PROSITE" id="PS50977"/>
    </source>
</evidence>
<evidence type="ECO:0000313" key="6">
    <source>
        <dbReference type="EMBL" id="VDG27005.1"/>
    </source>
</evidence>
<evidence type="ECO:0000256" key="4">
    <source>
        <dbReference type="PROSITE-ProRule" id="PRU00335"/>
    </source>
</evidence>
<organism evidence="6 7">
    <name type="scientific">Lactiplantibacillus mudanjiangensis</name>
    <dbReference type="NCBI Taxonomy" id="1296538"/>
    <lineage>
        <taxon>Bacteria</taxon>
        <taxon>Bacillati</taxon>
        <taxon>Bacillota</taxon>
        <taxon>Bacilli</taxon>
        <taxon>Lactobacillales</taxon>
        <taxon>Lactobacillaceae</taxon>
        <taxon>Lactiplantibacillus</taxon>
    </lineage>
</organism>
<evidence type="ECO:0000256" key="2">
    <source>
        <dbReference type="ARBA" id="ARBA00023125"/>
    </source>
</evidence>
<keyword evidence="2 4" id="KW-0238">DNA-binding</keyword>
<keyword evidence="1" id="KW-0805">Transcription regulation</keyword>
<sequence>MPAKKTFDNTQVIDQIMRLFWQNGYYHTSMDEIVATSGVKKQSLYNALGDKHTLYLKSLQHYHQLMLTATTQTMQQLEQSGASPVDILMALLTQGLTATDQPTGDLINNAVVEFATSDAEVKQLTDQFYADYLTLLASVILKGQASQTIIANQASMPLAQGLLEARIGLQTQLRRGAQPDLAQRQQLWTRLLSV</sequence>
<evidence type="ECO:0000313" key="7">
    <source>
        <dbReference type="Proteomes" id="UP000289996"/>
    </source>
</evidence>
<dbReference type="Gene3D" id="1.10.357.10">
    <property type="entry name" value="Tetracycline Repressor, domain 2"/>
    <property type="match status" value="1"/>
</dbReference>
<dbReference type="SUPFAM" id="SSF48498">
    <property type="entry name" value="Tetracyclin repressor-like, C-terminal domain"/>
    <property type="match status" value="1"/>
</dbReference>
<reference evidence="6 7" key="1">
    <citation type="submission" date="2018-11" db="EMBL/GenBank/DDBJ databases">
        <authorList>
            <person name="Wuyts S."/>
        </authorList>
    </citation>
    <scope>NUCLEOTIDE SEQUENCE [LARGE SCALE GENOMIC DNA]</scope>
    <source>
        <strain evidence="6">Lactobacillus mudanjiangensis AMBF249</strain>
    </source>
</reference>
<dbReference type="AlphaFoldDB" id="A0A660DVK3"/>
<accession>A0A660DVK3</accession>
<gene>
    <name evidence="6" type="ORF">MUDAN_MDHGFNIF_00375</name>
</gene>
<dbReference type="GO" id="GO:0003677">
    <property type="term" value="F:DNA binding"/>
    <property type="evidence" value="ECO:0007669"/>
    <property type="project" value="UniProtKB-UniRule"/>
</dbReference>
<dbReference type="RefSeq" id="WP_130844642.1">
    <property type="nucleotide sequence ID" value="NZ_BJDY01000003.1"/>
</dbReference>
<dbReference type="PROSITE" id="PS50977">
    <property type="entry name" value="HTH_TETR_2"/>
    <property type="match status" value="1"/>
</dbReference>
<dbReference type="Pfam" id="PF00440">
    <property type="entry name" value="TetR_N"/>
    <property type="match status" value="1"/>
</dbReference>
<dbReference type="OrthoDB" id="9795242at2"/>
<dbReference type="PANTHER" id="PTHR47506:SF1">
    <property type="entry name" value="HTH-TYPE TRANSCRIPTIONAL REGULATOR YJDC"/>
    <property type="match status" value="1"/>
</dbReference>
<evidence type="ECO:0000256" key="3">
    <source>
        <dbReference type="ARBA" id="ARBA00023163"/>
    </source>
</evidence>
<dbReference type="InterPro" id="IPR009057">
    <property type="entry name" value="Homeodomain-like_sf"/>
</dbReference>
<keyword evidence="3" id="KW-0804">Transcription</keyword>
<keyword evidence="7" id="KW-1185">Reference proteome</keyword>
<evidence type="ECO:0000256" key="1">
    <source>
        <dbReference type="ARBA" id="ARBA00023015"/>
    </source>
</evidence>
<dbReference type="InterPro" id="IPR001647">
    <property type="entry name" value="HTH_TetR"/>
</dbReference>
<dbReference type="SUPFAM" id="SSF46689">
    <property type="entry name" value="Homeodomain-like"/>
    <property type="match status" value="1"/>
</dbReference>
<feature type="DNA-binding region" description="H-T-H motif" evidence="4">
    <location>
        <begin position="29"/>
        <end position="48"/>
    </location>
</feature>
<dbReference type="PANTHER" id="PTHR47506">
    <property type="entry name" value="TRANSCRIPTIONAL REGULATORY PROTEIN"/>
    <property type="match status" value="1"/>
</dbReference>
<dbReference type="EMBL" id="UYIG01000001">
    <property type="protein sequence ID" value="VDG27005.1"/>
    <property type="molecule type" value="Genomic_DNA"/>
</dbReference>
<protein>
    <submittedName>
        <fullName evidence="6">TetR/AcrR family transcriptional regulator [Lactobacillus sp.]</fullName>
    </submittedName>
</protein>
<dbReference type="Proteomes" id="UP000289996">
    <property type="component" value="Unassembled WGS sequence"/>
</dbReference>
<dbReference type="InterPro" id="IPR036271">
    <property type="entry name" value="Tet_transcr_reg_TetR-rel_C_sf"/>
</dbReference>
<proteinExistence type="predicted"/>
<feature type="domain" description="HTH tetR-type" evidence="5">
    <location>
        <begin position="6"/>
        <end position="66"/>
    </location>
</feature>
<dbReference type="Gene3D" id="1.10.10.60">
    <property type="entry name" value="Homeodomain-like"/>
    <property type="match status" value="1"/>
</dbReference>